<protein>
    <recommendedName>
        <fullName evidence="1">Dynein heavy chain C-terminal domain-containing protein</fullName>
    </recommendedName>
</protein>
<proteinExistence type="predicted"/>
<keyword evidence="3" id="KW-1185">Reference proteome</keyword>
<evidence type="ECO:0000259" key="1">
    <source>
        <dbReference type="Pfam" id="PF18199"/>
    </source>
</evidence>
<dbReference type="AlphaFoldDB" id="A0A0V0R257"/>
<reference evidence="2 3" key="1">
    <citation type="journal article" date="2015" name="Sci. Rep.">
        <title>Genome of the facultative scuticociliatosis pathogen Pseudocohnilembus persalinus provides insight into its virulence through horizontal gene transfer.</title>
        <authorList>
            <person name="Xiong J."/>
            <person name="Wang G."/>
            <person name="Cheng J."/>
            <person name="Tian M."/>
            <person name="Pan X."/>
            <person name="Warren A."/>
            <person name="Jiang C."/>
            <person name="Yuan D."/>
            <person name="Miao W."/>
        </authorList>
    </citation>
    <scope>NUCLEOTIDE SEQUENCE [LARGE SCALE GENOMIC DNA]</scope>
    <source>
        <strain evidence="2">36N120E</strain>
    </source>
</reference>
<dbReference type="InterPro" id="IPR041228">
    <property type="entry name" value="Dynein_C"/>
</dbReference>
<comment type="caution">
    <text evidence="2">The sequence shown here is derived from an EMBL/GenBank/DDBJ whole genome shotgun (WGS) entry which is preliminary data.</text>
</comment>
<evidence type="ECO:0000313" key="2">
    <source>
        <dbReference type="EMBL" id="KRX08561.1"/>
    </source>
</evidence>
<gene>
    <name evidence="2" type="ORF">PPERSA_13042</name>
</gene>
<dbReference type="Pfam" id="PF18199">
    <property type="entry name" value="Dynein_C"/>
    <property type="match status" value="1"/>
</dbReference>
<dbReference type="Gene3D" id="1.20.1270.280">
    <property type="match status" value="1"/>
</dbReference>
<dbReference type="InParanoid" id="A0A0V0R257"/>
<evidence type="ECO:0000313" key="3">
    <source>
        <dbReference type="Proteomes" id="UP000054937"/>
    </source>
</evidence>
<dbReference type="Proteomes" id="UP000054937">
    <property type="component" value="Unassembled WGS sequence"/>
</dbReference>
<dbReference type="EMBL" id="LDAU01000063">
    <property type="protein sequence ID" value="KRX08561.1"/>
    <property type="molecule type" value="Genomic_DNA"/>
</dbReference>
<accession>A0A0V0R257</accession>
<organism evidence="2 3">
    <name type="scientific">Pseudocohnilembus persalinus</name>
    <name type="common">Ciliate</name>
    <dbReference type="NCBI Taxonomy" id="266149"/>
    <lineage>
        <taxon>Eukaryota</taxon>
        <taxon>Sar</taxon>
        <taxon>Alveolata</taxon>
        <taxon>Ciliophora</taxon>
        <taxon>Intramacronucleata</taxon>
        <taxon>Oligohymenophorea</taxon>
        <taxon>Scuticociliatia</taxon>
        <taxon>Philasterida</taxon>
        <taxon>Pseudocohnilembidae</taxon>
        <taxon>Pseudocohnilembus</taxon>
    </lineage>
</organism>
<name>A0A0V0R257_PSEPJ</name>
<feature type="domain" description="Dynein heavy chain C-terminal" evidence="1">
    <location>
        <begin position="31"/>
        <end position="228"/>
    </location>
</feature>
<sequence>MFFKMHKANKERPKHEYKIEYSKQTHQFLQDLYKKNNKAQIFILNEVINQNSLLYLISQDLKMAIQYIKNYNQFSSNYQSQILDIVEDIKNNKIPQKWQENGFLTKKKSLSEYFKLLISKCEHTMMISILREGELYPQTSMHRLFDPFALILTLLQDYSLQNKVPLHHLKVKLNKLNYQNQSNLGIELNGIYIKAGAIYNKNSQTLEPEKSLDFESELPIAKIEIAQRNPDLINEDKNEILFEFNDIVHKDLELSYILQQQEKNEDLDKELLQMVLPVQEEEQQIQFGMGQQQLNYHKAKKKLELQQSLTIEFVKIPIINPWARSLQNCMQIKMYFIFKSSYSQDFWLQRGTEIYFGKIN</sequence>